<dbReference type="AlphaFoldDB" id="A0A2V3PXV1"/>
<keyword evidence="3" id="KW-1185">Reference proteome</keyword>
<keyword evidence="1" id="KW-0732">Signal</keyword>
<protein>
    <submittedName>
        <fullName evidence="2">Uncharacterized protein</fullName>
    </submittedName>
</protein>
<dbReference type="OrthoDB" id="9808953at2"/>
<proteinExistence type="predicted"/>
<dbReference type="RefSeq" id="WP_110310124.1">
    <property type="nucleotide sequence ID" value="NZ_QICL01000006.1"/>
</dbReference>
<feature type="chain" id="PRO_5016144647" evidence="1">
    <location>
        <begin position="21"/>
        <end position="216"/>
    </location>
</feature>
<evidence type="ECO:0000313" key="3">
    <source>
        <dbReference type="Proteomes" id="UP000247973"/>
    </source>
</evidence>
<dbReference type="Proteomes" id="UP000247973">
    <property type="component" value="Unassembled WGS sequence"/>
</dbReference>
<feature type="signal peptide" evidence="1">
    <location>
        <begin position="1"/>
        <end position="20"/>
    </location>
</feature>
<organism evidence="2 3">
    <name type="scientific">Dysgonomonas alginatilytica</name>
    <dbReference type="NCBI Taxonomy" id="1605892"/>
    <lineage>
        <taxon>Bacteria</taxon>
        <taxon>Pseudomonadati</taxon>
        <taxon>Bacteroidota</taxon>
        <taxon>Bacteroidia</taxon>
        <taxon>Bacteroidales</taxon>
        <taxon>Dysgonomonadaceae</taxon>
        <taxon>Dysgonomonas</taxon>
    </lineage>
</organism>
<sequence>MKKIFLSLGLFLCAGVVAFAQVGVNTVDPKVSLDVQAFNTDATTAEGFMAPRLTLAQLASKDGKYLAAQTGTIVYITDIAGTTTPKTVKVTQAGYYYFDGTIWRSVGSGAGLQFFYMPPFNLPITTVANNVTFDLYAEYKKQFTKTGNSTYVSSNTALAAIPNLYTADKLDYVVTYYDNTVVKVNSISAAGVLNYNVLKTEIDAGSFITIILVVKE</sequence>
<name>A0A2V3PXV1_9BACT</name>
<gene>
    <name evidence="2" type="ORF">CLV62_106111</name>
</gene>
<comment type="caution">
    <text evidence="2">The sequence shown here is derived from an EMBL/GenBank/DDBJ whole genome shotgun (WGS) entry which is preliminary data.</text>
</comment>
<evidence type="ECO:0000313" key="2">
    <source>
        <dbReference type="EMBL" id="PXV65937.1"/>
    </source>
</evidence>
<dbReference type="EMBL" id="QICL01000006">
    <property type="protein sequence ID" value="PXV65937.1"/>
    <property type="molecule type" value="Genomic_DNA"/>
</dbReference>
<reference evidence="2 3" key="1">
    <citation type="submission" date="2018-03" db="EMBL/GenBank/DDBJ databases">
        <title>Genomic Encyclopedia of Archaeal and Bacterial Type Strains, Phase II (KMG-II): from individual species to whole genera.</title>
        <authorList>
            <person name="Goeker M."/>
        </authorList>
    </citation>
    <scope>NUCLEOTIDE SEQUENCE [LARGE SCALE GENOMIC DNA]</scope>
    <source>
        <strain evidence="2 3">DSM 100214</strain>
    </source>
</reference>
<evidence type="ECO:0000256" key="1">
    <source>
        <dbReference type="SAM" id="SignalP"/>
    </source>
</evidence>
<accession>A0A2V3PXV1</accession>